<dbReference type="PANTHER" id="PTHR31970:SF0">
    <property type="entry name" value="MOLYBDATE TRANSPORTER 1"/>
    <property type="match status" value="1"/>
</dbReference>
<keyword evidence="2" id="KW-0472">Membrane</keyword>
<feature type="transmembrane region" description="Helical" evidence="2">
    <location>
        <begin position="88"/>
        <end position="107"/>
    </location>
</feature>
<organism evidence="3">
    <name type="scientific">Salix viminalis</name>
    <name type="common">Common osier</name>
    <name type="synonym">Basket willow</name>
    <dbReference type="NCBI Taxonomy" id="40686"/>
    <lineage>
        <taxon>Eukaryota</taxon>
        <taxon>Viridiplantae</taxon>
        <taxon>Streptophyta</taxon>
        <taxon>Embryophyta</taxon>
        <taxon>Tracheophyta</taxon>
        <taxon>Spermatophyta</taxon>
        <taxon>Magnoliopsida</taxon>
        <taxon>eudicotyledons</taxon>
        <taxon>Gunneridae</taxon>
        <taxon>Pentapetalae</taxon>
        <taxon>rosids</taxon>
        <taxon>fabids</taxon>
        <taxon>Malpighiales</taxon>
        <taxon>Salicaceae</taxon>
        <taxon>Saliceae</taxon>
        <taxon>Salix</taxon>
    </lineage>
</organism>
<feature type="transmembrane region" description="Helical" evidence="2">
    <location>
        <begin position="252"/>
        <end position="271"/>
    </location>
</feature>
<evidence type="ECO:0000256" key="1">
    <source>
        <dbReference type="SAM" id="MobiDB-lite"/>
    </source>
</evidence>
<dbReference type="InterPro" id="IPR031563">
    <property type="entry name" value="MOT1/MOT2"/>
</dbReference>
<feature type="region of interest" description="Disordered" evidence="1">
    <location>
        <begin position="331"/>
        <end position="359"/>
    </location>
</feature>
<dbReference type="GO" id="GO:0015098">
    <property type="term" value="F:molybdate ion transmembrane transporter activity"/>
    <property type="evidence" value="ECO:0007669"/>
    <property type="project" value="InterPro"/>
</dbReference>
<dbReference type="EMBL" id="CAADRP010002307">
    <property type="protein sequence ID" value="VFU65752.1"/>
    <property type="molecule type" value="Genomic_DNA"/>
</dbReference>
<evidence type="ECO:0000256" key="2">
    <source>
        <dbReference type="SAM" id="Phobius"/>
    </source>
</evidence>
<gene>
    <name evidence="3" type="ORF">SVIM_LOCUS505621</name>
</gene>
<name>A0A6N2NG92_SALVM</name>
<feature type="compositionally biased region" description="Polar residues" evidence="1">
    <location>
        <begin position="339"/>
        <end position="359"/>
    </location>
</feature>
<feature type="transmembrane region" description="Helical" evidence="2">
    <location>
        <begin position="20"/>
        <end position="44"/>
    </location>
</feature>
<keyword evidence="2" id="KW-0812">Transmembrane</keyword>
<evidence type="ECO:0000313" key="3">
    <source>
        <dbReference type="EMBL" id="VFU65752.1"/>
    </source>
</evidence>
<dbReference type="AlphaFoldDB" id="A0A6N2NG92"/>
<accession>A0A6N2NG92</accession>
<protein>
    <submittedName>
        <fullName evidence="3">Uncharacterized protein</fullName>
    </submittedName>
</protein>
<dbReference type="PANTHER" id="PTHR31970">
    <property type="match status" value="1"/>
</dbReference>
<dbReference type="Pfam" id="PF16983">
    <property type="entry name" value="MFS_MOT1"/>
    <property type="match status" value="2"/>
</dbReference>
<keyword evidence="2" id="KW-1133">Transmembrane helix</keyword>
<feature type="transmembrane region" description="Helical" evidence="2">
    <location>
        <begin position="226"/>
        <end position="246"/>
    </location>
</feature>
<reference evidence="3" key="1">
    <citation type="submission" date="2019-03" db="EMBL/GenBank/DDBJ databases">
        <authorList>
            <person name="Mank J."/>
            <person name="Almeida P."/>
        </authorList>
    </citation>
    <scope>NUCLEOTIDE SEQUENCE</scope>
    <source>
        <strain evidence="3">78183</strain>
    </source>
</reference>
<proteinExistence type="predicted"/>
<sequence>MKSIAAVAISNSAEFGVPEIMAAGICTGGILLLLGVTGLMQLVYKLIPLSVVRGIQLSQGLSLSMSAVKYIRKVQDFSKSKSGGGRHWLGLDGLVLAIVCACFIIVVNGSGEEGSEREGDEISFLAGRGFGIYKKAWIVRFSKSAWKEGFIKGTIPQLPLSVLNSVIVVCKLSSDLFPGKGFSASSVSVSSLVDPAVTSSNLTTPVLFDKNQAQGDYKFGGRSGGCVALLGLAKLVLGMALGSSLVMVLNQFPVGVLGVLLLFAGIELAMASRDMNTKEDSFVMLLCTATSHVQQDSGVDPWRKGTMFGAFVTRGAQRWENPEARRKWSCPRQARRAATSGTEQAATMDTPLSITGTNN</sequence>